<keyword evidence="4 7" id="KW-0812">Transmembrane</keyword>
<proteinExistence type="inferred from homology"/>
<evidence type="ECO:0000256" key="2">
    <source>
        <dbReference type="ARBA" id="ARBA00010792"/>
    </source>
</evidence>
<comment type="similarity">
    <text evidence="2">Belongs to the DedA family.</text>
</comment>
<evidence type="ECO:0000259" key="8">
    <source>
        <dbReference type="Pfam" id="PF09335"/>
    </source>
</evidence>
<organism evidence="9 10">
    <name type="scientific">Subtercola boreus</name>
    <dbReference type="NCBI Taxonomy" id="120213"/>
    <lineage>
        <taxon>Bacteria</taxon>
        <taxon>Bacillati</taxon>
        <taxon>Actinomycetota</taxon>
        <taxon>Actinomycetes</taxon>
        <taxon>Micrococcales</taxon>
        <taxon>Microbacteriaceae</taxon>
        <taxon>Subtercola</taxon>
    </lineage>
</organism>
<accession>A0A3E0W043</accession>
<dbReference type="Proteomes" id="UP000256709">
    <property type="component" value="Unassembled WGS sequence"/>
</dbReference>
<name>A0A3E0W043_9MICO</name>
<keyword evidence="5 7" id="KW-1133">Transmembrane helix</keyword>
<dbReference type="InterPro" id="IPR051311">
    <property type="entry name" value="DedA_domain"/>
</dbReference>
<dbReference type="AlphaFoldDB" id="A0A3E0W043"/>
<evidence type="ECO:0000256" key="1">
    <source>
        <dbReference type="ARBA" id="ARBA00004651"/>
    </source>
</evidence>
<evidence type="ECO:0000256" key="5">
    <source>
        <dbReference type="ARBA" id="ARBA00022989"/>
    </source>
</evidence>
<evidence type="ECO:0000256" key="3">
    <source>
        <dbReference type="ARBA" id="ARBA00022475"/>
    </source>
</evidence>
<feature type="transmembrane region" description="Helical" evidence="7">
    <location>
        <begin position="87"/>
        <end position="114"/>
    </location>
</feature>
<dbReference type="PANTHER" id="PTHR42709">
    <property type="entry name" value="ALKALINE PHOSPHATASE LIKE PROTEIN"/>
    <property type="match status" value="1"/>
</dbReference>
<keyword evidence="6 7" id="KW-0472">Membrane</keyword>
<protein>
    <submittedName>
        <fullName evidence="9">DedA family protein</fullName>
    </submittedName>
</protein>
<dbReference type="OrthoDB" id="9813426at2"/>
<evidence type="ECO:0000256" key="6">
    <source>
        <dbReference type="ARBA" id="ARBA00023136"/>
    </source>
</evidence>
<dbReference type="PANTHER" id="PTHR42709:SF6">
    <property type="entry name" value="UNDECAPRENYL PHOSPHATE TRANSPORTER A"/>
    <property type="match status" value="1"/>
</dbReference>
<dbReference type="Pfam" id="PF09335">
    <property type="entry name" value="VTT_dom"/>
    <property type="match status" value="1"/>
</dbReference>
<keyword evidence="3" id="KW-1003">Cell membrane</keyword>
<comment type="subcellular location">
    <subcellularLocation>
        <location evidence="1">Cell membrane</location>
        <topology evidence="1">Multi-pass membrane protein</topology>
    </subcellularLocation>
</comment>
<feature type="domain" description="VTT" evidence="8">
    <location>
        <begin position="67"/>
        <end position="194"/>
    </location>
</feature>
<feature type="transmembrane region" description="Helical" evidence="7">
    <location>
        <begin position="171"/>
        <end position="197"/>
    </location>
</feature>
<evidence type="ECO:0000313" key="10">
    <source>
        <dbReference type="Proteomes" id="UP000256709"/>
    </source>
</evidence>
<dbReference type="GO" id="GO:0005886">
    <property type="term" value="C:plasma membrane"/>
    <property type="evidence" value="ECO:0007669"/>
    <property type="project" value="UniProtKB-SubCell"/>
</dbReference>
<gene>
    <name evidence="9" type="ORF">B7R21_04925</name>
</gene>
<evidence type="ECO:0000313" key="9">
    <source>
        <dbReference type="EMBL" id="RFA15361.1"/>
    </source>
</evidence>
<sequence>MPTILRVASAGPRPLTDSGPAALAPSASEPAVGEPGGLIGFALTLMNSLGEWGVGLFTLLETVFPPIPSEIVLPLAGYLAQLGRLNMVLVVVLSTLGAYLGALLLYALGAALGLERSIRWLSRLPLVDREDFTKAADWFARHGRTAVFFGRLVPGIRSLISLPAGAERMPLLTFSVFTLAGSLLWNGLLIGLGALLGTQYELIDRYSEVLNYAVYAALAGVVVWLVVRRVRRLIRTRPDRAGRMP</sequence>
<comment type="caution">
    <text evidence="9">The sequence shown here is derived from an EMBL/GenBank/DDBJ whole genome shotgun (WGS) entry which is preliminary data.</text>
</comment>
<evidence type="ECO:0000256" key="7">
    <source>
        <dbReference type="SAM" id="Phobius"/>
    </source>
</evidence>
<evidence type="ECO:0000256" key="4">
    <source>
        <dbReference type="ARBA" id="ARBA00022692"/>
    </source>
</evidence>
<dbReference type="InterPro" id="IPR032816">
    <property type="entry name" value="VTT_dom"/>
</dbReference>
<reference evidence="9 10" key="1">
    <citation type="submission" date="2017-04" db="EMBL/GenBank/DDBJ databases">
        <title>Comparative genome analysis of Subtercola boreus.</title>
        <authorList>
            <person name="Cho Y.-J."/>
            <person name="Cho A."/>
            <person name="Kim O.-S."/>
            <person name="Lee J.-I."/>
        </authorList>
    </citation>
    <scope>NUCLEOTIDE SEQUENCE [LARGE SCALE GENOMIC DNA]</scope>
    <source>
        <strain evidence="9 10">P27444</strain>
    </source>
</reference>
<feature type="transmembrane region" description="Helical" evidence="7">
    <location>
        <begin position="209"/>
        <end position="227"/>
    </location>
</feature>
<dbReference type="EMBL" id="NBXA01000007">
    <property type="protein sequence ID" value="RFA15361.1"/>
    <property type="molecule type" value="Genomic_DNA"/>
</dbReference>